<dbReference type="EMBL" id="CANL01000029">
    <property type="protein sequence ID" value="CCM64175.1"/>
    <property type="molecule type" value="Genomic_DNA"/>
</dbReference>
<evidence type="ECO:0000313" key="3">
    <source>
        <dbReference type="Proteomes" id="UP000018291"/>
    </source>
</evidence>
<organism evidence="2 3">
    <name type="scientific">Candidatus Neomicrothrix parvicella RN1</name>
    <dbReference type="NCBI Taxonomy" id="1229780"/>
    <lineage>
        <taxon>Bacteria</taxon>
        <taxon>Bacillati</taxon>
        <taxon>Actinomycetota</taxon>
        <taxon>Acidimicrobiia</taxon>
        <taxon>Acidimicrobiales</taxon>
        <taxon>Microthrixaceae</taxon>
        <taxon>Candidatus Neomicrothrix</taxon>
    </lineage>
</organism>
<feature type="region of interest" description="Disordered" evidence="1">
    <location>
        <begin position="20"/>
        <end position="55"/>
    </location>
</feature>
<evidence type="ECO:0000313" key="2">
    <source>
        <dbReference type="EMBL" id="CCM64175.1"/>
    </source>
</evidence>
<protein>
    <submittedName>
        <fullName evidence="2">Uncharacterized protein</fullName>
    </submittedName>
</protein>
<reference evidence="2 3" key="1">
    <citation type="journal article" date="2013" name="ISME J.">
        <title>Metabolic model for the filamentous 'Candidatus Microthrix parvicella' based on genomic and metagenomic analyses.</title>
        <authorList>
            <person name="Jon McIlroy S."/>
            <person name="Kristiansen R."/>
            <person name="Albertsen M."/>
            <person name="Michael Karst S."/>
            <person name="Rossetti S."/>
            <person name="Lund Nielsen J."/>
            <person name="Tandoi V."/>
            <person name="James Seviour R."/>
            <person name="Nielsen P.H."/>
        </authorList>
    </citation>
    <scope>NUCLEOTIDE SEQUENCE [LARGE SCALE GENOMIC DNA]</scope>
    <source>
        <strain evidence="2 3">RN1</strain>
    </source>
</reference>
<proteinExistence type="predicted"/>
<feature type="compositionally biased region" description="Basic residues" evidence="1">
    <location>
        <begin position="25"/>
        <end position="41"/>
    </location>
</feature>
<keyword evidence="3" id="KW-1185">Reference proteome</keyword>
<dbReference type="HOGENOM" id="CLU_1892366_0_0_11"/>
<comment type="caution">
    <text evidence="2">The sequence shown here is derived from an EMBL/GenBank/DDBJ whole genome shotgun (WGS) entry which is preliminary data.</text>
</comment>
<dbReference type="AlphaFoldDB" id="R4Z0H5"/>
<accession>R4Z0H5</accession>
<sequence length="134" mass="14272">MSWSGPCRCGLPFRSFVRSSDDRKRRTGPSRKRRFVRRTKARPLGPTTGDGTGAFGAAAGRDYAACDWGRYAVRRADLRKGICGGVMCGAVVRCSGVAGGVAGWLDGLRALERATWALLAWLGQGATGRGPAVR</sequence>
<gene>
    <name evidence="2" type="ORF">BN381_350035</name>
</gene>
<dbReference type="STRING" id="1229780.BN381_350035"/>
<name>R4Z0H5_9ACTN</name>
<evidence type="ECO:0000256" key="1">
    <source>
        <dbReference type="SAM" id="MobiDB-lite"/>
    </source>
</evidence>
<dbReference type="Proteomes" id="UP000018291">
    <property type="component" value="Unassembled WGS sequence"/>
</dbReference>